<dbReference type="OrthoDB" id="6046294at2759"/>
<evidence type="ECO:0008006" key="4">
    <source>
        <dbReference type="Google" id="ProtNLM"/>
    </source>
</evidence>
<keyword evidence="3" id="KW-1185">Reference proteome</keyword>
<feature type="compositionally biased region" description="Polar residues" evidence="1">
    <location>
        <begin position="149"/>
        <end position="161"/>
    </location>
</feature>
<comment type="caution">
    <text evidence="2">The sequence shown here is derived from an EMBL/GenBank/DDBJ whole genome shotgun (WGS) entry which is preliminary data.</text>
</comment>
<proteinExistence type="predicted"/>
<dbReference type="EMBL" id="RQTK01001132">
    <property type="protein sequence ID" value="RUS71994.1"/>
    <property type="molecule type" value="Genomic_DNA"/>
</dbReference>
<dbReference type="Gene3D" id="2.10.90.10">
    <property type="entry name" value="Cystine-knot cytokines"/>
    <property type="match status" value="1"/>
</dbReference>
<evidence type="ECO:0000313" key="3">
    <source>
        <dbReference type="Proteomes" id="UP000271974"/>
    </source>
</evidence>
<gene>
    <name evidence="2" type="ORF">EGW08_020242</name>
</gene>
<dbReference type="Proteomes" id="UP000271974">
    <property type="component" value="Unassembled WGS sequence"/>
</dbReference>
<protein>
    <recommendedName>
        <fullName evidence="4">Spaetzle domain-containing protein</fullName>
    </recommendedName>
</protein>
<organism evidence="2 3">
    <name type="scientific">Elysia chlorotica</name>
    <name type="common">Eastern emerald elysia</name>
    <name type="synonym">Sea slug</name>
    <dbReference type="NCBI Taxonomy" id="188477"/>
    <lineage>
        <taxon>Eukaryota</taxon>
        <taxon>Metazoa</taxon>
        <taxon>Spiralia</taxon>
        <taxon>Lophotrochozoa</taxon>
        <taxon>Mollusca</taxon>
        <taxon>Gastropoda</taxon>
        <taxon>Heterobranchia</taxon>
        <taxon>Euthyneura</taxon>
        <taxon>Panpulmonata</taxon>
        <taxon>Sacoglossa</taxon>
        <taxon>Placobranchoidea</taxon>
        <taxon>Plakobranchidae</taxon>
        <taxon>Elysia</taxon>
    </lineage>
</organism>
<evidence type="ECO:0000256" key="1">
    <source>
        <dbReference type="SAM" id="MobiDB-lite"/>
    </source>
</evidence>
<name>A0A433SS00_ELYCH</name>
<sequence length="350" mass="40156">MSLHITYIPFLYCLLYHRTGSGRARDIFLGSRILTTGWQSAETDSRDELFTQDSSDHHFSSRLDSGEEREWAHEPDSKGYRSNLYMDSTYYPWRDILYQPLYHRQHHRHRNGPRRRMVKRNEKTIRRLCSNVNFRPAGQIRQHRKSYKEASQSDTLPSANKGNAKECSLKNEFDVRQLVPGAFLSHKELEEILPLHKVKMMSHERISGKSQDHSIKLSKMVALPHTHSSLKAETGAPFTCGACFTEIVYDVFHEIRDVNGIVHQVINFNNAFQFIPIGRCKNELSACGGGQGATCRQMYRAHWSFVFSQESGARLVPHEVPSHCECMNIATAAQHQNGDRPRLSVSETGL</sequence>
<dbReference type="InterPro" id="IPR029034">
    <property type="entry name" value="Cystine-knot_cytokine"/>
</dbReference>
<feature type="region of interest" description="Disordered" evidence="1">
    <location>
        <begin position="139"/>
        <end position="163"/>
    </location>
</feature>
<reference evidence="2 3" key="1">
    <citation type="submission" date="2019-01" db="EMBL/GenBank/DDBJ databases">
        <title>A draft genome assembly of the solar-powered sea slug Elysia chlorotica.</title>
        <authorList>
            <person name="Cai H."/>
            <person name="Li Q."/>
            <person name="Fang X."/>
            <person name="Li J."/>
            <person name="Curtis N.E."/>
            <person name="Altenburger A."/>
            <person name="Shibata T."/>
            <person name="Feng M."/>
            <person name="Maeda T."/>
            <person name="Schwartz J.A."/>
            <person name="Shigenobu S."/>
            <person name="Lundholm N."/>
            <person name="Nishiyama T."/>
            <person name="Yang H."/>
            <person name="Hasebe M."/>
            <person name="Li S."/>
            <person name="Pierce S.K."/>
            <person name="Wang J."/>
        </authorList>
    </citation>
    <scope>NUCLEOTIDE SEQUENCE [LARGE SCALE GENOMIC DNA]</scope>
    <source>
        <strain evidence="2">EC2010</strain>
        <tissue evidence="2">Whole organism of an adult</tissue>
    </source>
</reference>
<accession>A0A433SS00</accession>
<evidence type="ECO:0000313" key="2">
    <source>
        <dbReference type="EMBL" id="RUS71994.1"/>
    </source>
</evidence>
<dbReference type="AlphaFoldDB" id="A0A433SS00"/>